<keyword evidence="5" id="KW-0862">Zinc</keyword>
<dbReference type="Gene3D" id="3.40.390.10">
    <property type="entry name" value="Collagenase (Catalytic Domain)"/>
    <property type="match status" value="1"/>
</dbReference>
<dbReference type="GO" id="GO:0008270">
    <property type="term" value="F:zinc ion binding"/>
    <property type="evidence" value="ECO:0007669"/>
    <property type="project" value="InterPro"/>
</dbReference>
<keyword evidence="4" id="KW-0378">Hydrolase</keyword>
<dbReference type="InterPro" id="IPR012091">
    <property type="entry name" value="Pept_M54_archaemetzncn_arc/bac"/>
</dbReference>
<dbReference type="InterPro" id="IPR024079">
    <property type="entry name" value="MetalloPept_cat_dom_sf"/>
</dbReference>
<dbReference type="InterPro" id="IPR012962">
    <property type="entry name" value="Pept_M54_archaemetzincn"/>
</dbReference>
<evidence type="ECO:0000313" key="7">
    <source>
        <dbReference type="EMBL" id="GAF77986.1"/>
    </source>
</evidence>
<protein>
    <recommendedName>
        <fullName evidence="8">Peptidase zinc-dependent</fullName>
    </recommendedName>
</protein>
<dbReference type="CDD" id="cd11375">
    <property type="entry name" value="Peptidase_M54"/>
    <property type="match status" value="1"/>
</dbReference>
<dbReference type="SUPFAM" id="SSF55486">
    <property type="entry name" value="Metalloproteases ('zincins'), catalytic domain"/>
    <property type="match status" value="1"/>
</dbReference>
<dbReference type="Pfam" id="PF07998">
    <property type="entry name" value="Peptidase_M54"/>
    <property type="match status" value="1"/>
</dbReference>
<dbReference type="AlphaFoldDB" id="X0SS86"/>
<reference evidence="7" key="1">
    <citation type="journal article" date="2014" name="Front. Microbiol.">
        <title>High frequency of phylogenetically diverse reductive dehalogenase-homologous genes in deep subseafloor sedimentary metagenomes.</title>
        <authorList>
            <person name="Kawai M."/>
            <person name="Futagami T."/>
            <person name="Toyoda A."/>
            <person name="Takaki Y."/>
            <person name="Nishi S."/>
            <person name="Hori S."/>
            <person name="Arai W."/>
            <person name="Tsubouchi T."/>
            <person name="Morono Y."/>
            <person name="Uchiyama I."/>
            <person name="Ito T."/>
            <person name="Fujiyama A."/>
            <person name="Inagaki F."/>
            <person name="Takami H."/>
        </authorList>
    </citation>
    <scope>NUCLEOTIDE SEQUENCE</scope>
    <source>
        <strain evidence="7">Expedition CK06-06</strain>
    </source>
</reference>
<evidence type="ECO:0000256" key="6">
    <source>
        <dbReference type="ARBA" id="ARBA00023049"/>
    </source>
</evidence>
<accession>X0SS86</accession>
<sequence>MSPKKRCIGVVPFGEVPEVISKAIAAHILGYLNLDADVLPPSAHPAYAYDERRFQYNAGTILKAFESTPFHDYEKVIGVLEVDLFVPIFTYVFGEAKQGGKYALVSLHRLKTNSDGSDSPSSLQIERAAKVALHELGHLFNLFHCTYEKCLMHFSGGLQDLDKTPLYFCKYCAIYFREALSVD</sequence>
<dbReference type="PANTHER" id="PTHR15910:SF1">
    <property type="entry name" value="ARCHAEMETZINCIN-2"/>
    <property type="match status" value="1"/>
</dbReference>
<keyword evidence="6" id="KW-0482">Metalloprotease</keyword>
<organism evidence="7">
    <name type="scientific">marine sediment metagenome</name>
    <dbReference type="NCBI Taxonomy" id="412755"/>
    <lineage>
        <taxon>unclassified sequences</taxon>
        <taxon>metagenomes</taxon>
        <taxon>ecological metagenomes</taxon>
    </lineage>
</organism>
<comment type="cofactor">
    <cofactor evidence="1">
        <name>Zn(2+)</name>
        <dbReference type="ChEBI" id="CHEBI:29105"/>
    </cofactor>
</comment>
<evidence type="ECO:0000256" key="4">
    <source>
        <dbReference type="ARBA" id="ARBA00022801"/>
    </source>
</evidence>
<evidence type="ECO:0000256" key="1">
    <source>
        <dbReference type="ARBA" id="ARBA00001947"/>
    </source>
</evidence>
<evidence type="ECO:0000256" key="2">
    <source>
        <dbReference type="ARBA" id="ARBA00022670"/>
    </source>
</evidence>
<keyword evidence="2" id="KW-0645">Protease</keyword>
<evidence type="ECO:0000256" key="3">
    <source>
        <dbReference type="ARBA" id="ARBA00022723"/>
    </source>
</evidence>
<keyword evidence="3" id="KW-0479">Metal-binding</keyword>
<dbReference type="EMBL" id="BARS01007079">
    <property type="protein sequence ID" value="GAF77986.1"/>
    <property type="molecule type" value="Genomic_DNA"/>
</dbReference>
<dbReference type="PIRSF" id="PIRSF005785">
    <property type="entry name" value="Zn-prot_arch"/>
    <property type="match status" value="1"/>
</dbReference>
<evidence type="ECO:0000256" key="5">
    <source>
        <dbReference type="ARBA" id="ARBA00022833"/>
    </source>
</evidence>
<proteinExistence type="predicted"/>
<dbReference type="GO" id="GO:0006508">
    <property type="term" value="P:proteolysis"/>
    <property type="evidence" value="ECO:0007669"/>
    <property type="project" value="UniProtKB-KW"/>
</dbReference>
<gene>
    <name evidence="7" type="ORF">S01H1_13701</name>
</gene>
<dbReference type="NCBIfam" id="NF033823">
    <property type="entry name" value="archmetzin"/>
    <property type="match status" value="1"/>
</dbReference>
<dbReference type="GO" id="GO:0008237">
    <property type="term" value="F:metallopeptidase activity"/>
    <property type="evidence" value="ECO:0007669"/>
    <property type="project" value="UniProtKB-KW"/>
</dbReference>
<evidence type="ECO:0008006" key="8">
    <source>
        <dbReference type="Google" id="ProtNLM"/>
    </source>
</evidence>
<comment type="caution">
    <text evidence="7">The sequence shown here is derived from an EMBL/GenBank/DDBJ whole genome shotgun (WGS) entry which is preliminary data.</text>
</comment>
<dbReference type="PANTHER" id="PTHR15910">
    <property type="entry name" value="ARCHAEMETZINCIN"/>
    <property type="match status" value="1"/>
</dbReference>
<name>X0SS86_9ZZZZ</name>